<gene>
    <name evidence="1" type="ORF">SAMN04488027_10496</name>
</gene>
<protein>
    <submittedName>
        <fullName evidence="1">Uncharacterized protein</fullName>
    </submittedName>
</protein>
<dbReference type="RefSeq" id="WP_093366389.1">
    <property type="nucleotide sequence ID" value="NZ_FNCW01000004.1"/>
</dbReference>
<accession>A0A1G7VRK5</accession>
<dbReference type="OrthoDB" id="1524444at2"/>
<organism evidence="1 2">
    <name type="scientific">Psychroflexus sediminis</name>
    <dbReference type="NCBI Taxonomy" id="470826"/>
    <lineage>
        <taxon>Bacteria</taxon>
        <taxon>Pseudomonadati</taxon>
        <taxon>Bacteroidota</taxon>
        <taxon>Flavobacteriia</taxon>
        <taxon>Flavobacteriales</taxon>
        <taxon>Flavobacteriaceae</taxon>
        <taxon>Psychroflexus</taxon>
    </lineage>
</organism>
<sequence>MKKISLLLALILVIVSCEGERGPIGPPGPIGEPGEALIGTILEIEGDFTAENGYSFLYEFPTSEVVVFESDVVQVYLLEEVINDNGDFVDVWTPLPNSFFFSDASQLVYNYNHTFFDVNLFLDGNVDFKTVSNDFLLNQVFRIAIIPAAFAEKNPNLTSYEALMQAMPDAKVLKID</sequence>
<dbReference type="PROSITE" id="PS51257">
    <property type="entry name" value="PROKAR_LIPOPROTEIN"/>
    <property type="match status" value="1"/>
</dbReference>
<dbReference type="AlphaFoldDB" id="A0A1G7VRK5"/>
<reference evidence="1 2" key="1">
    <citation type="submission" date="2016-10" db="EMBL/GenBank/DDBJ databases">
        <authorList>
            <person name="de Groot N.N."/>
        </authorList>
    </citation>
    <scope>NUCLEOTIDE SEQUENCE [LARGE SCALE GENOMIC DNA]</scope>
    <source>
        <strain evidence="1 2">DSM 19803</strain>
    </source>
</reference>
<proteinExistence type="predicted"/>
<dbReference type="EMBL" id="FNCW01000004">
    <property type="protein sequence ID" value="SDG62446.1"/>
    <property type="molecule type" value="Genomic_DNA"/>
</dbReference>
<name>A0A1G7VRK5_9FLAO</name>
<keyword evidence="2" id="KW-1185">Reference proteome</keyword>
<evidence type="ECO:0000313" key="2">
    <source>
        <dbReference type="Proteomes" id="UP000199296"/>
    </source>
</evidence>
<dbReference type="Proteomes" id="UP000199296">
    <property type="component" value="Unassembled WGS sequence"/>
</dbReference>
<dbReference type="STRING" id="470826.SAMN04488027_10496"/>
<evidence type="ECO:0000313" key="1">
    <source>
        <dbReference type="EMBL" id="SDG62446.1"/>
    </source>
</evidence>